<dbReference type="PROSITE" id="PS51918">
    <property type="entry name" value="RADICAL_SAM"/>
    <property type="match status" value="1"/>
</dbReference>
<dbReference type="PANTHER" id="PTHR22960:SF0">
    <property type="entry name" value="MOLYBDENUM COFACTOR BIOSYNTHESIS PROTEIN 1"/>
    <property type="match status" value="1"/>
</dbReference>
<dbReference type="EC" id="4.1.99.22" evidence="9"/>
<evidence type="ECO:0000256" key="4">
    <source>
        <dbReference type="ARBA" id="ARBA00022741"/>
    </source>
</evidence>
<keyword evidence="7 9" id="KW-0342">GTP-binding</keyword>
<feature type="binding site" evidence="9">
    <location>
        <position position="48"/>
    </location>
    <ligand>
        <name>[4Fe-4S] cluster</name>
        <dbReference type="ChEBI" id="CHEBI:49883"/>
        <label>1</label>
        <note>4Fe-4S-S-AdoMet</note>
    </ligand>
</feature>
<dbReference type="InterPro" id="IPR013785">
    <property type="entry name" value="Aldolase_TIM"/>
</dbReference>
<feature type="binding site" evidence="9">
    <location>
        <position position="264"/>
    </location>
    <ligand>
        <name>S-adenosyl-L-methionine</name>
        <dbReference type="ChEBI" id="CHEBI:59789"/>
    </ligand>
</feature>
<comment type="cofactor">
    <cofactor evidence="9">
        <name>[4Fe-4S] cluster</name>
        <dbReference type="ChEBI" id="CHEBI:49883"/>
    </cofactor>
    <text evidence="9">Binds 2 [4Fe-4S] clusters. Binds 1 [4Fe-4S] cluster coordinated with 3 cysteines and an exchangeable S-adenosyl-L-methionine and 1 [4Fe-4S] cluster coordinated with 3 cysteines and the GTP-derived substrate.</text>
</comment>
<protein>
    <recommendedName>
        <fullName evidence="9">GTP 3',8-cyclase</fullName>
        <ecNumber evidence="9">4.1.99.22</ecNumber>
    </recommendedName>
    <alternativeName>
        <fullName evidence="9">Molybdenum cofactor biosynthesis protein A</fullName>
    </alternativeName>
</protein>
<dbReference type="EMBL" id="JABBYC010000001">
    <property type="protein sequence ID" value="MBL0884868.1"/>
    <property type="molecule type" value="Genomic_DNA"/>
</dbReference>
<keyword evidence="5 9" id="KW-0408">Iron</keyword>
<dbReference type="PANTHER" id="PTHR22960">
    <property type="entry name" value="MOLYBDOPTERIN COFACTOR SYNTHESIS PROTEIN A"/>
    <property type="match status" value="1"/>
</dbReference>
<evidence type="ECO:0000256" key="10">
    <source>
        <dbReference type="SAM" id="MobiDB-lite"/>
    </source>
</evidence>
<evidence type="ECO:0000256" key="5">
    <source>
        <dbReference type="ARBA" id="ARBA00023004"/>
    </source>
</evidence>
<evidence type="ECO:0000256" key="3">
    <source>
        <dbReference type="ARBA" id="ARBA00022723"/>
    </source>
</evidence>
<evidence type="ECO:0000256" key="7">
    <source>
        <dbReference type="ARBA" id="ARBA00023134"/>
    </source>
</evidence>
<dbReference type="Proteomes" id="UP000675409">
    <property type="component" value="Unassembled WGS sequence"/>
</dbReference>
<dbReference type="RefSeq" id="WP_201844687.1">
    <property type="nucleotide sequence ID" value="NZ_JABBYC010000001.1"/>
</dbReference>
<dbReference type="Pfam" id="PF04055">
    <property type="entry name" value="Radical_SAM"/>
    <property type="match status" value="1"/>
</dbReference>
<feature type="region of interest" description="Disordered" evidence="10">
    <location>
        <begin position="123"/>
        <end position="162"/>
    </location>
</feature>
<dbReference type="SFLD" id="SFLDS00029">
    <property type="entry name" value="Radical_SAM"/>
    <property type="match status" value="1"/>
</dbReference>
<feature type="binding site" evidence="9">
    <location>
        <position position="231"/>
    </location>
    <ligand>
        <name>GTP</name>
        <dbReference type="ChEBI" id="CHEBI:37565"/>
    </ligand>
</feature>
<feature type="domain" description="Radical SAM core" evidence="11">
    <location>
        <begin position="32"/>
        <end position="304"/>
    </location>
</feature>
<keyword evidence="6 9" id="KW-0411">Iron-sulfur</keyword>
<dbReference type="Pfam" id="PF06463">
    <property type="entry name" value="Mob_synth_C"/>
    <property type="match status" value="1"/>
</dbReference>
<keyword evidence="2 9" id="KW-0949">S-adenosyl-L-methionine</keyword>
<dbReference type="InterPro" id="IPR050105">
    <property type="entry name" value="MoCo_biosynth_MoaA/MoaC"/>
</dbReference>
<dbReference type="Gene3D" id="3.20.20.70">
    <property type="entry name" value="Aldolase class I"/>
    <property type="match status" value="1"/>
</dbReference>
<evidence type="ECO:0000259" key="11">
    <source>
        <dbReference type="PROSITE" id="PS51918"/>
    </source>
</evidence>
<dbReference type="InterPro" id="IPR058240">
    <property type="entry name" value="rSAM_sf"/>
</dbReference>
<dbReference type="SFLD" id="SFLDG01067">
    <property type="entry name" value="SPASM/twitch_domain_containing"/>
    <property type="match status" value="1"/>
</dbReference>
<feature type="binding site" evidence="9">
    <location>
        <position position="54"/>
    </location>
    <ligand>
        <name>S-adenosyl-L-methionine</name>
        <dbReference type="ChEBI" id="CHEBI:59789"/>
    </ligand>
</feature>
<dbReference type="SUPFAM" id="SSF102114">
    <property type="entry name" value="Radical SAM enzymes"/>
    <property type="match status" value="1"/>
</dbReference>
<dbReference type="InterPro" id="IPR000385">
    <property type="entry name" value="MoaA_NifB_PqqE_Fe-S-bd_CS"/>
</dbReference>
<keyword evidence="9" id="KW-0456">Lyase</keyword>
<comment type="caution">
    <text evidence="12">The sequence shown here is derived from an EMBL/GenBank/DDBJ whole genome shotgun (WGS) entry which is preliminary data.</text>
</comment>
<name>A0ABS1LG99_9MICO</name>
<dbReference type="CDD" id="cd01335">
    <property type="entry name" value="Radical_SAM"/>
    <property type="match status" value="1"/>
</dbReference>
<feature type="binding site" evidence="9">
    <location>
        <position position="52"/>
    </location>
    <ligand>
        <name>[4Fe-4S] cluster</name>
        <dbReference type="ChEBI" id="CHEBI:49883"/>
        <label>1</label>
        <note>4Fe-4S-S-AdoMet</note>
    </ligand>
</feature>
<organism evidence="12 13">
    <name type="scientific">Myceligenerans indicum</name>
    <dbReference type="NCBI Taxonomy" id="2593663"/>
    <lineage>
        <taxon>Bacteria</taxon>
        <taxon>Bacillati</taxon>
        <taxon>Actinomycetota</taxon>
        <taxon>Actinomycetes</taxon>
        <taxon>Micrococcales</taxon>
        <taxon>Promicromonosporaceae</taxon>
        <taxon>Myceligenerans</taxon>
    </lineage>
</organism>
<feature type="binding site" evidence="9">
    <location>
        <position position="91"/>
    </location>
    <ligand>
        <name>GTP</name>
        <dbReference type="ChEBI" id="CHEBI:37565"/>
    </ligand>
</feature>
<dbReference type="HAMAP" id="MF_01225_B">
    <property type="entry name" value="MoaA_B"/>
    <property type="match status" value="1"/>
</dbReference>
<dbReference type="InterPro" id="IPR010505">
    <property type="entry name" value="MoaA_twitch"/>
</dbReference>
<feature type="compositionally biased region" description="Basic and acidic residues" evidence="10">
    <location>
        <begin position="123"/>
        <end position="140"/>
    </location>
</feature>
<keyword evidence="13" id="KW-1185">Reference proteome</keyword>
<evidence type="ECO:0000313" key="13">
    <source>
        <dbReference type="Proteomes" id="UP000675409"/>
    </source>
</evidence>
<evidence type="ECO:0000256" key="1">
    <source>
        <dbReference type="ARBA" id="ARBA00022485"/>
    </source>
</evidence>
<sequence>MAAVSLGIPTLRREPRLDALPPRPQDARLVDRYGRVARDLRVSLTTACNLRCTYCMPAEGLPVIPRDELLTPGEIARLVGIGVRMGIRDVRFTGGEPLMRRDLEDILAASRDAADRALRSIADRTATDRHGSAHPSRTDEEQGAPGSGPGPAHRTGDGLSPSDPVRFAITTNALGLDKRAEALVGAGLDRINVSLDTVDHAAFAALTRRDRLDDVLAGIRGAIAAGLSPVKINAVLLPEVLTGAPDLLAWALEHGCRLRFIEEMPLDADGNWTRNDVVSAADLLARLGTRFTLTPAGREDPSAPAEEWLVDDGPGTVGIIASVTRSFCRDCDRTRLTAEGTVRSCLFGNEETDLRGLLRSDAPDEEIADAWRGAMWAKPRAHGSDAPELASDAFADTTRSMGAIGG</sequence>
<dbReference type="InterPro" id="IPR007197">
    <property type="entry name" value="rSAM"/>
</dbReference>
<comment type="subunit">
    <text evidence="9">Monomer and homodimer.</text>
</comment>
<feature type="binding site" evidence="9">
    <location>
        <position position="345"/>
    </location>
    <ligand>
        <name>[4Fe-4S] cluster</name>
        <dbReference type="ChEBI" id="CHEBI:49883"/>
        <label>2</label>
        <note>4Fe-4S-substrate</note>
    </ligand>
</feature>
<dbReference type="InterPro" id="IPR013483">
    <property type="entry name" value="MoaA"/>
</dbReference>
<feature type="binding site" evidence="9">
    <location>
        <begin position="333"/>
        <end position="335"/>
    </location>
    <ligand>
        <name>GTP</name>
        <dbReference type="ChEBI" id="CHEBI:37565"/>
    </ligand>
</feature>
<feature type="binding site" evidence="9">
    <location>
        <position position="194"/>
    </location>
    <ligand>
        <name>S-adenosyl-L-methionine</name>
        <dbReference type="ChEBI" id="CHEBI:59789"/>
    </ligand>
</feature>
<proteinExistence type="inferred from homology"/>
<evidence type="ECO:0000256" key="8">
    <source>
        <dbReference type="ARBA" id="ARBA00023150"/>
    </source>
</evidence>
<evidence type="ECO:0000256" key="9">
    <source>
        <dbReference type="HAMAP-Rule" id="MF_01225"/>
    </source>
</evidence>
<comment type="catalytic activity">
    <reaction evidence="9">
        <text>GTP + AH2 + S-adenosyl-L-methionine = (8S)-3',8-cyclo-7,8-dihydroguanosine 5'-triphosphate + 5'-deoxyadenosine + L-methionine + A + H(+)</text>
        <dbReference type="Rhea" id="RHEA:49576"/>
        <dbReference type="ChEBI" id="CHEBI:13193"/>
        <dbReference type="ChEBI" id="CHEBI:15378"/>
        <dbReference type="ChEBI" id="CHEBI:17319"/>
        <dbReference type="ChEBI" id="CHEBI:17499"/>
        <dbReference type="ChEBI" id="CHEBI:37565"/>
        <dbReference type="ChEBI" id="CHEBI:57844"/>
        <dbReference type="ChEBI" id="CHEBI:59789"/>
        <dbReference type="ChEBI" id="CHEBI:131766"/>
        <dbReference type="EC" id="4.1.99.22"/>
    </reaction>
</comment>
<feature type="binding site" evidence="9">
    <location>
        <position position="331"/>
    </location>
    <ligand>
        <name>[4Fe-4S] cluster</name>
        <dbReference type="ChEBI" id="CHEBI:49883"/>
        <label>2</label>
        <note>4Fe-4S-substrate</note>
    </ligand>
</feature>
<dbReference type="CDD" id="cd21117">
    <property type="entry name" value="Twitch_MoaA"/>
    <property type="match status" value="1"/>
</dbReference>
<keyword evidence="4 9" id="KW-0547">Nucleotide-binding</keyword>
<comment type="similarity">
    <text evidence="9">Belongs to the radical SAM superfamily. MoaA family.</text>
</comment>
<feature type="binding site" evidence="9">
    <location>
        <position position="41"/>
    </location>
    <ligand>
        <name>GTP</name>
        <dbReference type="ChEBI" id="CHEBI:37565"/>
    </ligand>
</feature>
<comment type="function">
    <text evidence="9">Catalyzes the cyclization of GTP to (8S)-3',8-cyclo-7,8-dihydroguanosine 5'-triphosphate.</text>
</comment>
<dbReference type="PROSITE" id="PS01305">
    <property type="entry name" value="MOAA_NIFB_PQQE"/>
    <property type="match status" value="1"/>
</dbReference>
<feature type="binding site" evidence="9">
    <location>
        <position position="55"/>
    </location>
    <ligand>
        <name>[4Fe-4S] cluster</name>
        <dbReference type="ChEBI" id="CHEBI:49883"/>
        <label>1</label>
        <note>4Fe-4S-S-AdoMet</note>
    </ligand>
</feature>
<accession>A0ABS1LG99</accession>
<comment type="pathway">
    <text evidence="9">Cofactor biosynthesis; molybdopterin biosynthesis.</text>
</comment>
<evidence type="ECO:0000256" key="2">
    <source>
        <dbReference type="ARBA" id="ARBA00022691"/>
    </source>
</evidence>
<feature type="binding site" evidence="9">
    <location>
        <position position="328"/>
    </location>
    <ligand>
        <name>[4Fe-4S] cluster</name>
        <dbReference type="ChEBI" id="CHEBI:49883"/>
        <label>2</label>
        <note>4Fe-4S-substrate</note>
    </ligand>
</feature>
<keyword evidence="3 9" id="KW-0479">Metal-binding</keyword>
<keyword evidence="8 9" id="KW-0501">Molybdenum cofactor biosynthesis</keyword>
<feature type="binding site" evidence="9">
    <location>
        <position position="170"/>
    </location>
    <ligand>
        <name>GTP</name>
        <dbReference type="ChEBI" id="CHEBI:37565"/>
    </ligand>
</feature>
<feature type="binding site" evidence="9">
    <location>
        <position position="95"/>
    </location>
    <ligand>
        <name>S-adenosyl-L-methionine</name>
        <dbReference type="ChEBI" id="CHEBI:59789"/>
    </ligand>
</feature>
<evidence type="ECO:0000313" key="12">
    <source>
        <dbReference type="EMBL" id="MBL0884868.1"/>
    </source>
</evidence>
<reference evidence="12 13" key="1">
    <citation type="journal article" date="2021" name="Arch. Microbiol.">
        <title>Myceligenerans indicum sp. nov., an actinobacterium isolated from mangrove sediment of Sundarbans, India.</title>
        <authorList>
            <person name="Asha K."/>
            <person name="Bhadury P."/>
        </authorList>
    </citation>
    <scope>NUCLEOTIDE SEQUENCE [LARGE SCALE GENOMIC DNA]</scope>
    <source>
        <strain evidence="12 13">I2</strain>
    </source>
</reference>
<evidence type="ECO:0000256" key="6">
    <source>
        <dbReference type="ARBA" id="ARBA00023014"/>
    </source>
</evidence>
<keyword evidence="1 9" id="KW-0004">4Fe-4S</keyword>
<gene>
    <name evidence="9" type="primary">moaA</name>
    <name evidence="12" type="ORF">HGK34_00990</name>
</gene>